<proteinExistence type="predicted"/>
<name>A0A397PBQ7_9SPHN</name>
<organism evidence="2 3">
    <name type="scientific">Hephaestia caeni</name>
    <dbReference type="NCBI Taxonomy" id="645617"/>
    <lineage>
        <taxon>Bacteria</taxon>
        <taxon>Pseudomonadati</taxon>
        <taxon>Pseudomonadota</taxon>
        <taxon>Alphaproteobacteria</taxon>
        <taxon>Sphingomonadales</taxon>
        <taxon>Sphingomonadaceae</taxon>
        <taxon>Hephaestia</taxon>
    </lineage>
</organism>
<gene>
    <name evidence="2" type="ORF">DFR49_1756</name>
</gene>
<dbReference type="Proteomes" id="UP000266568">
    <property type="component" value="Unassembled WGS sequence"/>
</dbReference>
<dbReference type="AlphaFoldDB" id="A0A397PBQ7"/>
<keyword evidence="1" id="KW-0472">Membrane</keyword>
<keyword evidence="3" id="KW-1185">Reference proteome</keyword>
<evidence type="ECO:0008006" key="4">
    <source>
        <dbReference type="Google" id="ProtNLM"/>
    </source>
</evidence>
<evidence type="ECO:0000256" key="1">
    <source>
        <dbReference type="SAM" id="Phobius"/>
    </source>
</evidence>
<sequence>MLFRYLVDLAQSWSQAKIWLSQVLGLSPDALHVHVSILAMLAAAVLWRQRMDRVLPWLTVLALEIVNEMLDLSAPDSGENTLHASLHDLANTMFLPTIILVCLRFTRTWRRA</sequence>
<accession>A0A397PBQ7</accession>
<keyword evidence="1" id="KW-1133">Transmembrane helix</keyword>
<dbReference type="RefSeq" id="WP_119035378.1">
    <property type="nucleotide sequence ID" value="NZ_QXDC01000003.1"/>
</dbReference>
<feature type="transmembrane region" description="Helical" evidence="1">
    <location>
        <begin position="30"/>
        <end position="47"/>
    </location>
</feature>
<reference evidence="2 3" key="1">
    <citation type="submission" date="2018-08" db="EMBL/GenBank/DDBJ databases">
        <title>Genomic Encyclopedia of Type Strains, Phase IV (KMG-IV): sequencing the most valuable type-strain genomes for metagenomic binning, comparative biology and taxonomic classification.</title>
        <authorList>
            <person name="Goeker M."/>
        </authorList>
    </citation>
    <scope>NUCLEOTIDE SEQUENCE [LARGE SCALE GENOMIC DNA]</scope>
    <source>
        <strain evidence="2 3">DSM 25527</strain>
    </source>
</reference>
<evidence type="ECO:0000313" key="3">
    <source>
        <dbReference type="Proteomes" id="UP000266568"/>
    </source>
</evidence>
<keyword evidence="1" id="KW-0812">Transmembrane</keyword>
<dbReference type="OrthoDB" id="6660115at2"/>
<dbReference type="EMBL" id="QXDC01000003">
    <property type="protein sequence ID" value="RIA43534.1"/>
    <property type="molecule type" value="Genomic_DNA"/>
</dbReference>
<evidence type="ECO:0000313" key="2">
    <source>
        <dbReference type="EMBL" id="RIA43534.1"/>
    </source>
</evidence>
<protein>
    <recommendedName>
        <fullName evidence="4">VanZ like protein</fullName>
    </recommendedName>
</protein>
<comment type="caution">
    <text evidence="2">The sequence shown here is derived from an EMBL/GenBank/DDBJ whole genome shotgun (WGS) entry which is preliminary data.</text>
</comment>